<keyword evidence="6 8" id="KW-0496">Mitochondrion</keyword>
<dbReference type="PIRSF" id="PIRSF037736">
    <property type="entry name" value="SCO1"/>
    <property type="match status" value="1"/>
</dbReference>
<evidence type="ECO:0000256" key="9">
    <source>
        <dbReference type="PIRSR" id="PIRSR037736-1"/>
    </source>
</evidence>
<evidence type="ECO:0000256" key="1">
    <source>
        <dbReference type="ARBA" id="ARBA00004273"/>
    </source>
</evidence>
<feature type="domain" description="Thioredoxin" evidence="12">
    <location>
        <begin position="101"/>
        <end position="265"/>
    </location>
</feature>
<evidence type="ECO:0000313" key="13">
    <source>
        <dbReference type="EMBL" id="PFH49134.1"/>
    </source>
</evidence>
<dbReference type="PANTHER" id="PTHR12151:SF5">
    <property type="entry name" value="AT19154P"/>
    <property type="match status" value="1"/>
</dbReference>
<feature type="disulfide bond" description="Redox-active" evidence="10">
    <location>
        <begin position="139"/>
        <end position="143"/>
    </location>
</feature>
<dbReference type="Pfam" id="PF02630">
    <property type="entry name" value="SCO1-SenC"/>
    <property type="match status" value="1"/>
</dbReference>
<organism evidence="13 14">
    <name type="scientific">Amanita thiersii Skay4041</name>
    <dbReference type="NCBI Taxonomy" id="703135"/>
    <lineage>
        <taxon>Eukaryota</taxon>
        <taxon>Fungi</taxon>
        <taxon>Dikarya</taxon>
        <taxon>Basidiomycota</taxon>
        <taxon>Agaricomycotina</taxon>
        <taxon>Agaricomycetes</taxon>
        <taxon>Agaricomycetidae</taxon>
        <taxon>Agaricales</taxon>
        <taxon>Pluteineae</taxon>
        <taxon>Amanitaceae</taxon>
        <taxon>Amanita</taxon>
    </lineage>
</organism>
<dbReference type="Proteomes" id="UP000242287">
    <property type="component" value="Unassembled WGS sequence"/>
</dbReference>
<keyword evidence="11" id="KW-1133">Transmembrane helix</keyword>
<evidence type="ECO:0000256" key="6">
    <source>
        <dbReference type="ARBA" id="ARBA00023128"/>
    </source>
</evidence>
<evidence type="ECO:0000256" key="10">
    <source>
        <dbReference type="PIRSR" id="PIRSR603782-2"/>
    </source>
</evidence>
<evidence type="ECO:0000256" key="2">
    <source>
        <dbReference type="ARBA" id="ARBA00010996"/>
    </source>
</evidence>
<dbReference type="GO" id="GO:0005743">
    <property type="term" value="C:mitochondrial inner membrane"/>
    <property type="evidence" value="ECO:0007669"/>
    <property type="project" value="UniProtKB-SubCell"/>
</dbReference>
<keyword evidence="3 9" id="KW-0479">Metal-binding</keyword>
<dbReference type="InterPro" id="IPR036249">
    <property type="entry name" value="Thioredoxin-like_sf"/>
</dbReference>
<dbReference type="OrthoDB" id="270009at2759"/>
<dbReference type="InterPro" id="IPR017276">
    <property type="entry name" value="Synth_of_cyt-c-oxidase_Sco1/2"/>
</dbReference>
<dbReference type="PROSITE" id="PS51352">
    <property type="entry name" value="THIOREDOXIN_2"/>
    <property type="match status" value="1"/>
</dbReference>
<feature type="binding site" evidence="9">
    <location>
        <position position="143"/>
    </location>
    <ligand>
        <name>Cu cation</name>
        <dbReference type="ChEBI" id="CHEBI:23378"/>
    </ligand>
</feature>
<dbReference type="GO" id="GO:0033617">
    <property type="term" value="P:mitochondrial respiratory chain complex IV assembly"/>
    <property type="evidence" value="ECO:0007669"/>
    <property type="project" value="TreeGrafter"/>
</dbReference>
<feature type="binding site" evidence="9">
    <location>
        <position position="230"/>
    </location>
    <ligand>
        <name>Cu cation</name>
        <dbReference type="ChEBI" id="CHEBI:23378"/>
    </ligand>
</feature>
<comment type="similarity">
    <text evidence="2 8">Belongs to the SCO1/2 family.</text>
</comment>
<protein>
    <recommendedName>
        <fullName evidence="12">Thioredoxin domain-containing protein</fullName>
    </recommendedName>
</protein>
<keyword evidence="10" id="KW-1015">Disulfide bond</keyword>
<keyword evidence="14" id="KW-1185">Reference proteome</keyword>
<evidence type="ECO:0000256" key="4">
    <source>
        <dbReference type="ARBA" id="ARBA00022792"/>
    </source>
</evidence>
<dbReference type="EMBL" id="KZ302038">
    <property type="protein sequence ID" value="PFH49134.1"/>
    <property type="molecule type" value="Genomic_DNA"/>
</dbReference>
<evidence type="ECO:0000256" key="8">
    <source>
        <dbReference type="PIRNR" id="PIRNR037736"/>
    </source>
</evidence>
<keyword evidence="4 8" id="KW-0999">Mitochondrion inner membrane</keyword>
<dbReference type="STRING" id="703135.A0A2A9NIH6"/>
<dbReference type="FunFam" id="3.40.30.10:FF:000013">
    <property type="entry name" value="Blast:Protein SCO1 homolog, mitochondrial"/>
    <property type="match status" value="1"/>
</dbReference>
<dbReference type="CDD" id="cd02968">
    <property type="entry name" value="SCO"/>
    <property type="match status" value="1"/>
</dbReference>
<evidence type="ECO:0000256" key="11">
    <source>
        <dbReference type="SAM" id="Phobius"/>
    </source>
</evidence>
<reference evidence="13 14" key="1">
    <citation type="submission" date="2014-02" db="EMBL/GenBank/DDBJ databases">
        <title>Transposable element dynamics among asymbiotic and ectomycorrhizal Amanita fungi.</title>
        <authorList>
            <consortium name="DOE Joint Genome Institute"/>
            <person name="Hess J."/>
            <person name="Skrede I."/>
            <person name="Wolfe B."/>
            <person name="LaButti K."/>
            <person name="Ohm R.A."/>
            <person name="Grigoriev I.V."/>
            <person name="Pringle A."/>
        </authorList>
    </citation>
    <scope>NUCLEOTIDE SEQUENCE [LARGE SCALE GENOMIC DNA]</scope>
    <source>
        <strain evidence="13 14">SKay4041</strain>
    </source>
</reference>
<dbReference type="InterPro" id="IPR013766">
    <property type="entry name" value="Thioredoxin_domain"/>
</dbReference>
<keyword evidence="5 9" id="KW-0186">Copper</keyword>
<dbReference type="InterPro" id="IPR003782">
    <property type="entry name" value="SCO1/SenC"/>
</dbReference>
<feature type="transmembrane region" description="Helical" evidence="11">
    <location>
        <begin position="66"/>
        <end position="83"/>
    </location>
</feature>
<evidence type="ECO:0000256" key="7">
    <source>
        <dbReference type="ARBA" id="ARBA00023136"/>
    </source>
</evidence>
<keyword evidence="7 11" id="KW-0472">Membrane</keyword>
<dbReference type="GO" id="GO:0016531">
    <property type="term" value="F:copper chaperone activity"/>
    <property type="evidence" value="ECO:0007669"/>
    <property type="project" value="InterPro"/>
</dbReference>
<feature type="binding site" evidence="9">
    <location>
        <position position="139"/>
    </location>
    <ligand>
        <name>Cu cation</name>
        <dbReference type="ChEBI" id="CHEBI:23378"/>
    </ligand>
</feature>
<dbReference type="AlphaFoldDB" id="A0A2A9NIH6"/>
<evidence type="ECO:0000256" key="5">
    <source>
        <dbReference type="ARBA" id="ARBA00023008"/>
    </source>
</evidence>
<evidence type="ECO:0000313" key="14">
    <source>
        <dbReference type="Proteomes" id="UP000242287"/>
    </source>
</evidence>
<accession>A0A2A9NIH6</accession>
<dbReference type="GO" id="GO:0005507">
    <property type="term" value="F:copper ion binding"/>
    <property type="evidence" value="ECO:0007669"/>
    <property type="project" value="InterPro"/>
</dbReference>
<dbReference type="GO" id="GO:0006878">
    <property type="term" value="P:intracellular copper ion homeostasis"/>
    <property type="evidence" value="ECO:0007669"/>
    <property type="project" value="UniProtKB-UniRule"/>
</dbReference>
<keyword evidence="11" id="KW-0812">Transmembrane</keyword>
<sequence length="275" mass="31325">MFSLSWRTQRSFFPVSKRLHYLSCRPSTTGPLKSFSRLQSPLPAPQKRCYSQFAERNKVGVFTPKSAALFVITGIGLLYYFRYEKARMLEEREKERQTRSFGRPNIGGPFTLTAANGSPFTHENLLGKWSLVYFGFTNCPDICPAELDKVTTVMDKIVQTHGQIFLPIFISVDPARDTPAKMKKYLEEFHPSYIGLVGSYDETKAVCKQYRVYFSTPPNADPNDDYLVDHSIFVYLMDPDGKFVNAFGQNVGVDEMTEKISAAIEEWKVEKGKTT</sequence>
<comment type="subcellular location">
    <subcellularLocation>
        <location evidence="1 8">Mitochondrion inner membrane</location>
    </subcellularLocation>
</comment>
<proteinExistence type="inferred from homology"/>
<dbReference type="PANTHER" id="PTHR12151">
    <property type="entry name" value="ELECTRON TRANSPORT PROTIN SCO1/SENC FAMILY MEMBER"/>
    <property type="match status" value="1"/>
</dbReference>
<evidence type="ECO:0000256" key="3">
    <source>
        <dbReference type="ARBA" id="ARBA00022723"/>
    </source>
</evidence>
<dbReference type="SUPFAM" id="SSF52833">
    <property type="entry name" value="Thioredoxin-like"/>
    <property type="match status" value="1"/>
</dbReference>
<dbReference type="Gene3D" id="3.40.30.10">
    <property type="entry name" value="Glutaredoxin"/>
    <property type="match status" value="1"/>
</dbReference>
<name>A0A2A9NIH6_9AGAR</name>
<gene>
    <name evidence="13" type="ORF">AMATHDRAFT_195373</name>
</gene>
<evidence type="ECO:0000259" key="12">
    <source>
        <dbReference type="PROSITE" id="PS51352"/>
    </source>
</evidence>